<name>A0A934NID5_9FLAO</name>
<protein>
    <submittedName>
        <fullName evidence="8">RagB/SusD family nutrient uptake outer membrane protein</fullName>
    </submittedName>
</protein>
<dbReference type="Proteomes" id="UP000662373">
    <property type="component" value="Unassembled WGS sequence"/>
</dbReference>
<keyword evidence="5" id="KW-0998">Cell outer membrane</keyword>
<comment type="similarity">
    <text evidence="2">Belongs to the SusD family.</text>
</comment>
<dbReference type="CDD" id="cd08977">
    <property type="entry name" value="SusD"/>
    <property type="match status" value="1"/>
</dbReference>
<dbReference type="Gene3D" id="1.25.40.390">
    <property type="match status" value="1"/>
</dbReference>
<evidence type="ECO:0000256" key="3">
    <source>
        <dbReference type="ARBA" id="ARBA00022729"/>
    </source>
</evidence>
<evidence type="ECO:0000256" key="2">
    <source>
        <dbReference type="ARBA" id="ARBA00006275"/>
    </source>
</evidence>
<evidence type="ECO:0000256" key="4">
    <source>
        <dbReference type="ARBA" id="ARBA00023136"/>
    </source>
</evidence>
<dbReference type="EMBL" id="JAEHJZ010000022">
    <property type="protein sequence ID" value="MBJ7880978.1"/>
    <property type="molecule type" value="Genomic_DNA"/>
</dbReference>
<dbReference type="InterPro" id="IPR033985">
    <property type="entry name" value="SusD-like_N"/>
</dbReference>
<feature type="domain" description="RagB/SusD" evidence="6">
    <location>
        <begin position="329"/>
        <end position="472"/>
    </location>
</feature>
<dbReference type="RefSeq" id="WP_199599037.1">
    <property type="nucleotide sequence ID" value="NZ_JAEHJZ010000022.1"/>
</dbReference>
<evidence type="ECO:0000256" key="5">
    <source>
        <dbReference type="ARBA" id="ARBA00023237"/>
    </source>
</evidence>
<evidence type="ECO:0000313" key="9">
    <source>
        <dbReference type="Proteomes" id="UP000662373"/>
    </source>
</evidence>
<evidence type="ECO:0000256" key="1">
    <source>
        <dbReference type="ARBA" id="ARBA00004442"/>
    </source>
</evidence>
<proteinExistence type="inferred from homology"/>
<dbReference type="Pfam" id="PF07980">
    <property type="entry name" value="SusD_RagB"/>
    <property type="match status" value="1"/>
</dbReference>
<dbReference type="AlphaFoldDB" id="A0A934NID5"/>
<evidence type="ECO:0000259" key="7">
    <source>
        <dbReference type="Pfam" id="PF14322"/>
    </source>
</evidence>
<dbReference type="InterPro" id="IPR012944">
    <property type="entry name" value="SusD_RagB_dom"/>
</dbReference>
<gene>
    <name evidence="8" type="ORF">JEM65_10010</name>
</gene>
<dbReference type="InterPro" id="IPR011990">
    <property type="entry name" value="TPR-like_helical_dom_sf"/>
</dbReference>
<dbReference type="SUPFAM" id="SSF48452">
    <property type="entry name" value="TPR-like"/>
    <property type="match status" value="1"/>
</dbReference>
<keyword evidence="9" id="KW-1185">Reference proteome</keyword>
<evidence type="ECO:0000313" key="8">
    <source>
        <dbReference type="EMBL" id="MBJ7880978.1"/>
    </source>
</evidence>
<keyword evidence="4" id="KW-0472">Membrane</keyword>
<dbReference type="GO" id="GO:0009279">
    <property type="term" value="C:cell outer membrane"/>
    <property type="evidence" value="ECO:0007669"/>
    <property type="project" value="UniProtKB-SubCell"/>
</dbReference>
<comment type="caution">
    <text evidence="8">The sequence shown here is derived from an EMBL/GenBank/DDBJ whole genome shotgun (WGS) entry which is preliminary data.</text>
</comment>
<organism evidence="8 9">
    <name type="scientific">Gelidibacter salicanalis</name>
    <dbReference type="NCBI Taxonomy" id="291193"/>
    <lineage>
        <taxon>Bacteria</taxon>
        <taxon>Pseudomonadati</taxon>
        <taxon>Bacteroidota</taxon>
        <taxon>Flavobacteriia</taxon>
        <taxon>Flavobacteriales</taxon>
        <taxon>Flavobacteriaceae</taxon>
        <taxon>Gelidibacter</taxon>
    </lineage>
</organism>
<sequence length="472" mass="53752">MKNHISHLIFQSRFYSNGIHLKRYLKTCCLFLAVVSCSNFIEVDAPKNVLISETVFENASTVESAMANIYYRMREEGMATYGLSAHLGLYADELDYYYADFNLLSLYTNSLLPENSIVLEYWKNTYSIIYATNDVIEGVTKSTTLTVEEKEKFKGQALFIRGYLHSLLVSLYGDIPYIKTTDYIENNTTARRPKNDVYQSILADVVLAQSLMTTDDPTGMSVIPNRSAATALLANIYLKLENWELAEHNATELIEAFQLEPDLNKVFIKDSKETIWQFKDDLITSRNTFQANQFIIKAIPGQTYSLTNTVLDAFETDDLRRSSWVGSFTSNDGLTTLYYPYKYKASLSDKESLEFSIVFRLAEQYLIRAEARAHLGNVSGAKNDLDVIRNRAGLEATTAATKVDILDAILQERFVELFSEQGHRWFDLKRTGRDGDILGAYKPNYQPTDALWPIPETELEINPKLRPQNSGY</sequence>
<dbReference type="Pfam" id="PF14322">
    <property type="entry name" value="SusD-like_3"/>
    <property type="match status" value="1"/>
</dbReference>
<evidence type="ECO:0000259" key="6">
    <source>
        <dbReference type="Pfam" id="PF07980"/>
    </source>
</evidence>
<comment type="subcellular location">
    <subcellularLocation>
        <location evidence="1">Cell outer membrane</location>
    </subcellularLocation>
</comment>
<feature type="domain" description="SusD-like N-terminal" evidence="7">
    <location>
        <begin position="61"/>
        <end position="238"/>
    </location>
</feature>
<accession>A0A934NID5</accession>
<reference evidence="8 9" key="1">
    <citation type="submission" date="2020-09" db="EMBL/GenBank/DDBJ databases">
        <title>Draft genome of Gelidibacter salicanalis PAMC21136.</title>
        <authorList>
            <person name="Park H."/>
        </authorList>
    </citation>
    <scope>NUCLEOTIDE SEQUENCE [LARGE SCALE GENOMIC DNA]</scope>
    <source>
        <strain evidence="8 9">PAMC21136</strain>
    </source>
</reference>
<keyword evidence="3" id="KW-0732">Signal</keyword>